<reference evidence="1" key="1">
    <citation type="journal article" date="2021" name="Proc. Natl. Acad. Sci. U.S.A.">
        <title>A Catalog of Tens of Thousands of Viruses from Human Metagenomes Reveals Hidden Associations with Chronic Diseases.</title>
        <authorList>
            <person name="Tisza M.J."/>
            <person name="Buck C.B."/>
        </authorList>
    </citation>
    <scope>NUCLEOTIDE SEQUENCE</scope>
    <source>
        <strain evidence="1">CtGns7</strain>
    </source>
</reference>
<evidence type="ECO:0000313" key="1">
    <source>
        <dbReference type="EMBL" id="DAF47451.1"/>
    </source>
</evidence>
<organism evidence="1">
    <name type="scientific">Phage sp. ctGns7</name>
    <dbReference type="NCBI Taxonomy" id="2828003"/>
    <lineage>
        <taxon>Viruses</taxon>
    </lineage>
</organism>
<protein>
    <submittedName>
        <fullName evidence="1">Uncharacterized protein</fullName>
    </submittedName>
</protein>
<name>A0A8S5S9F8_9VIRU</name>
<accession>A0A8S5S9F8</accession>
<proteinExistence type="predicted"/>
<dbReference type="EMBL" id="BK032555">
    <property type="protein sequence ID" value="DAF47451.1"/>
    <property type="molecule type" value="Genomic_DNA"/>
</dbReference>
<sequence>MNMNYEYRIYEVSSQYRQGKVLKDYKNYNNAIACMKKSIFRFIKEIKIIKE</sequence>